<dbReference type="PRINTS" id="PR00320">
    <property type="entry name" value="GPROTEINBRPT"/>
</dbReference>
<dbReference type="EMBL" id="LSSL01003088">
    <property type="protein sequence ID" value="OLY80832.1"/>
    <property type="molecule type" value="Genomic_DNA"/>
</dbReference>
<sequence length="860" mass="96332">MKLDFKFSNLCGSAYKKGNLLFTPDGNSVLSPVGNRVSLFDLVNNKAETFPFEARKNIIYMALSPNSQLLLTIDEDGRALLVNFKRRVVIHRFNFKGQARVAEFSPDGTFIAVGVGKIVELWKTPKLNREFAPFVLHKKYSGHFDDITHISWSNDSKYFLTSSKDMTAKLYSSIPIEGFVNATFAGHKDSIMGSWFGADMKTIYTVSKDGAVAVRKFNFVESREEVEFGTYPKNERTGELLATQWSTIKHFYFNQGFAKVKCAYFNLNTQLLLTGFSNGIFALHQMPDFSELQTLSISKNKLTAASINPSGEWIALASSTLGQLLVWEWQSESYVLKQQGHINDMSCVSYSADGQYLATGGDDGKVKVWTASNGFCFVTFSNHTAGITATQFTKKNQVVVTSSLDGTVRAFDLVRYRNFRTFLSPTPVQFSCLAVDPSGDIVAAGCQDSFDIYVWSMQTGKLLDVLSGHEGPVVSLEFRPDGVQLASASWDKSVRLWDVFDRSKTVEKLSHSFECLAVTYRPDSKQLSTSTLDGQIHFWNVSNASQIGSIEGRRDIAGGRRQEDMKTAANSAFGKSFNSLCYSADGTVILGSGNSVNVCLYDVDTKVLLKKFKISSNFSYDGMHEMLNSKYMTDAGPIQSFDSDHDASDLEDRLDNSLPGAKTGDLSKRTKMQVIRARGIRFSPSGQQFAVASNLGLVLYSLDNNNLNFDPFDLDLDISPSSIKEMVKKSEFLRALVSSIRLGEHSTINLVYQSIPIDQIRLMVTQIPPKYLVRFLEFICIVFEKNHQLELDLFWINSILVNHGKYFETNTINTRPILRHVRKLVTQTRTSLGKLCDDNIFEIIRLSNSSIQRPEETLKF</sequence>
<dbReference type="InterPro" id="IPR027145">
    <property type="entry name" value="PWP2"/>
</dbReference>
<dbReference type="Proteomes" id="UP000187455">
    <property type="component" value="Unassembled WGS sequence"/>
</dbReference>
<dbReference type="InterPro" id="IPR001680">
    <property type="entry name" value="WD40_rpt"/>
</dbReference>
<dbReference type="InterPro" id="IPR019775">
    <property type="entry name" value="WD40_repeat_CS"/>
</dbReference>
<dbReference type="InterPro" id="IPR007148">
    <property type="entry name" value="SSU_processome_Utp12"/>
</dbReference>
<dbReference type="InterPro" id="IPR011048">
    <property type="entry name" value="Haem_d1_sf"/>
</dbReference>
<dbReference type="AlphaFoldDB" id="A0A1R0GVB0"/>
<dbReference type="GO" id="GO:0000028">
    <property type="term" value="P:ribosomal small subunit assembly"/>
    <property type="evidence" value="ECO:0007669"/>
    <property type="project" value="TreeGrafter"/>
</dbReference>
<reference evidence="6 7" key="1">
    <citation type="journal article" date="2016" name="Mol. Biol. Evol.">
        <title>Genome-Wide Survey of Gut Fungi (Harpellales) Reveals the First Horizontally Transferred Ubiquitin Gene from a Mosquito Host.</title>
        <authorList>
            <person name="Wang Y."/>
            <person name="White M.M."/>
            <person name="Kvist S."/>
            <person name="Moncalvo J.M."/>
        </authorList>
    </citation>
    <scope>NUCLEOTIDE SEQUENCE [LARGE SCALE GENOMIC DNA]</scope>
    <source>
        <strain evidence="6 7">ALG-7-W6</strain>
    </source>
</reference>
<dbReference type="PROSITE" id="PS50082">
    <property type="entry name" value="WD_REPEATS_2"/>
    <property type="match status" value="5"/>
</dbReference>
<evidence type="ECO:0000313" key="6">
    <source>
        <dbReference type="EMBL" id="OLY80832.1"/>
    </source>
</evidence>
<dbReference type="InterPro" id="IPR015943">
    <property type="entry name" value="WD40/YVTN_repeat-like_dom_sf"/>
</dbReference>
<feature type="repeat" description="WD" evidence="4">
    <location>
        <begin position="466"/>
        <end position="507"/>
    </location>
</feature>
<dbReference type="GO" id="GO:0034388">
    <property type="term" value="C:Pwp2p-containing subcomplex of 90S preribosome"/>
    <property type="evidence" value="ECO:0007669"/>
    <property type="project" value="TreeGrafter"/>
</dbReference>
<dbReference type="STRING" id="133383.A0A1R0GVB0"/>
<dbReference type="InterPro" id="IPR020472">
    <property type="entry name" value="WD40_PAC1"/>
</dbReference>
<evidence type="ECO:0000313" key="7">
    <source>
        <dbReference type="Proteomes" id="UP000187455"/>
    </source>
</evidence>
<feature type="repeat" description="WD" evidence="4">
    <location>
        <begin position="338"/>
        <end position="379"/>
    </location>
</feature>
<dbReference type="CDD" id="cd00200">
    <property type="entry name" value="WD40"/>
    <property type="match status" value="1"/>
</dbReference>
<feature type="domain" description="Small-subunit processome Utp12" evidence="5">
    <location>
        <begin position="744"/>
        <end position="841"/>
    </location>
</feature>
<dbReference type="PROSITE" id="PS50294">
    <property type="entry name" value="WD_REPEATS_REGION"/>
    <property type="match status" value="4"/>
</dbReference>
<evidence type="ECO:0000256" key="4">
    <source>
        <dbReference type="PROSITE-ProRule" id="PRU00221"/>
    </source>
</evidence>
<feature type="repeat" description="WD" evidence="4">
    <location>
        <begin position="508"/>
        <end position="549"/>
    </location>
</feature>
<proteinExistence type="inferred from homology"/>
<protein>
    <submittedName>
        <fullName evidence="6">Periodic tryptophan protein 2-like protein</fullName>
    </submittedName>
</protein>
<dbReference type="PANTHER" id="PTHR19858">
    <property type="entry name" value="WD40 REPEAT PROTEIN"/>
    <property type="match status" value="1"/>
</dbReference>
<gene>
    <name evidence="6" type="ORF">AYI68_g5067</name>
</gene>
<evidence type="ECO:0000259" key="5">
    <source>
        <dbReference type="Pfam" id="PF04003"/>
    </source>
</evidence>
<feature type="repeat" description="WD" evidence="4">
    <location>
        <begin position="380"/>
        <end position="421"/>
    </location>
</feature>
<comment type="similarity">
    <text evidence="1">Belongs to the WD repeat PWP2 family.</text>
</comment>
<dbReference type="GO" id="GO:0032040">
    <property type="term" value="C:small-subunit processome"/>
    <property type="evidence" value="ECO:0007669"/>
    <property type="project" value="TreeGrafter"/>
</dbReference>
<name>A0A1R0GVB0_9FUNG</name>
<dbReference type="Pfam" id="PF04003">
    <property type="entry name" value="Utp12"/>
    <property type="match status" value="1"/>
</dbReference>
<accession>A0A1R0GVB0</accession>
<dbReference type="GO" id="GO:0000462">
    <property type="term" value="P:maturation of SSU-rRNA from tricistronic rRNA transcript (SSU-rRNA, 5.8S rRNA, LSU-rRNA)"/>
    <property type="evidence" value="ECO:0007669"/>
    <property type="project" value="TreeGrafter"/>
</dbReference>
<dbReference type="Pfam" id="PF00400">
    <property type="entry name" value="WD40"/>
    <property type="match status" value="5"/>
</dbReference>
<keyword evidence="3" id="KW-0677">Repeat</keyword>
<dbReference type="SUPFAM" id="SSF51004">
    <property type="entry name" value="C-terminal (heme d1) domain of cytochrome cd1-nitrite reductase"/>
    <property type="match status" value="1"/>
</dbReference>
<organism evidence="6 7">
    <name type="scientific">Smittium mucronatum</name>
    <dbReference type="NCBI Taxonomy" id="133383"/>
    <lineage>
        <taxon>Eukaryota</taxon>
        <taxon>Fungi</taxon>
        <taxon>Fungi incertae sedis</taxon>
        <taxon>Zoopagomycota</taxon>
        <taxon>Kickxellomycotina</taxon>
        <taxon>Harpellomycetes</taxon>
        <taxon>Harpellales</taxon>
        <taxon>Legeriomycetaceae</taxon>
        <taxon>Smittium</taxon>
    </lineage>
</organism>
<keyword evidence="7" id="KW-1185">Reference proteome</keyword>
<evidence type="ECO:0000256" key="2">
    <source>
        <dbReference type="ARBA" id="ARBA00022574"/>
    </source>
</evidence>
<dbReference type="SMART" id="SM00320">
    <property type="entry name" value="WD40"/>
    <property type="match status" value="13"/>
</dbReference>
<dbReference type="PROSITE" id="PS00678">
    <property type="entry name" value="WD_REPEATS_1"/>
    <property type="match status" value="2"/>
</dbReference>
<feature type="repeat" description="WD" evidence="4">
    <location>
        <begin position="140"/>
        <end position="172"/>
    </location>
</feature>
<dbReference type="OrthoDB" id="3142434at2759"/>
<evidence type="ECO:0000256" key="1">
    <source>
        <dbReference type="ARBA" id="ARBA00010226"/>
    </source>
</evidence>
<dbReference type="PANTHER" id="PTHR19858:SF0">
    <property type="entry name" value="PERIODIC TRYPTOPHAN PROTEIN 2 HOMOLOG"/>
    <property type="match status" value="1"/>
</dbReference>
<dbReference type="Gene3D" id="2.130.10.10">
    <property type="entry name" value="YVTN repeat-like/Quinoprotein amine dehydrogenase"/>
    <property type="match status" value="3"/>
</dbReference>
<dbReference type="InterPro" id="IPR011044">
    <property type="entry name" value="Quino_amine_DH_bsu"/>
</dbReference>
<dbReference type="SUPFAM" id="SSF50978">
    <property type="entry name" value="WD40 repeat-like"/>
    <property type="match status" value="1"/>
</dbReference>
<dbReference type="InterPro" id="IPR036322">
    <property type="entry name" value="WD40_repeat_dom_sf"/>
</dbReference>
<evidence type="ECO:0000256" key="3">
    <source>
        <dbReference type="ARBA" id="ARBA00022737"/>
    </source>
</evidence>
<dbReference type="SUPFAM" id="SSF50969">
    <property type="entry name" value="YVTN repeat-like/Quinoprotein amine dehydrogenase"/>
    <property type="match status" value="1"/>
</dbReference>
<keyword evidence="2 4" id="KW-0853">WD repeat</keyword>
<comment type="caution">
    <text evidence="6">The sequence shown here is derived from an EMBL/GenBank/DDBJ whole genome shotgun (WGS) entry which is preliminary data.</text>
</comment>